<name>A0A4Z1HI56_9HELO</name>
<keyword evidence="2" id="KW-1185">Reference proteome</keyword>
<protein>
    <submittedName>
        <fullName evidence="1">Uncharacterized protein</fullName>
    </submittedName>
</protein>
<dbReference type="AlphaFoldDB" id="A0A4Z1HI56"/>
<gene>
    <name evidence="1" type="ORF">BCON_0325g00080</name>
</gene>
<organism evidence="1 2">
    <name type="scientific">Botryotinia convoluta</name>
    <dbReference type="NCBI Taxonomy" id="54673"/>
    <lineage>
        <taxon>Eukaryota</taxon>
        <taxon>Fungi</taxon>
        <taxon>Dikarya</taxon>
        <taxon>Ascomycota</taxon>
        <taxon>Pezizomycotina</taxon>
        <taxon>Leotiomycetes</taxon>
        <taxon>Helotiales</taxon>
        <taxon>Sclerotiniaceae</taxon>
        <taxon>Botryotinia</taxon>
    </lineage>
</organism>
<proteinExistence type="predicted"/>
<reference evidence="1 2" key="1">
    <citation type="submission" date="2017-12" db="EMBL/GenBank/DDBJ databases">
        <title>Comparative genomics of Botrytis spp.</title>
        <authorList>
            <person name="Valero-Jimenez C.A."/>
            <person name="Tapia P."/>
            <person name="Veloso J."/>
            <person name="Silva-Moreno E."/>
            <person name="Staats M."/>
            <person name="Valdes J.H."/>
            <person name="Van Kan J.A.L."/>
        </authorList>
    </citation>
    <scope>NUCLEOTIDE SEQUENCE [LARGE SCALE GENOMIC DNA]</scope>
    <source>
        <strain evidence="1 2">MUCL11595</strain>
    </source>
</reference>
<evidence type="ECO:0000313" key="2">
    <source>
        <dbReference type="Proteomes" id="UP000297527"/>
    </source>
</evidence>
<comment type="caution">
    <text evidence="1">The sequence shown here is derived from an EMBL/GenBank/DDBJ whole genome shotgun (WGS) entry which is preliminary data.</text>
</comment>
<dbReference type="EMBL" id="PQXN01000323">
    <property type="protein sequence ID" value="TGO46440.1"/>
    <property type="molecule type" value="Genomic_DNA"/>
</dbReference>
<dbReference type="OrthoDB" id="3529275at2759"/>
<sequence>MTTADMVCKLSRVIPSIISQTSWNKGNTIHNRFSCTISAGNIEFWGYSHIFDWSPDGSEPDDSWTGANFQKQFDWEDGVIIADTNISPYYARPDLMIRRGITHVPSAAAVRGLKRAVRANIANDDTKAQIQRAFIASGLANVPINPSTFVDPNTGLMATPFMAMLGSKNGAGVAYLLLTHKAAMGFQCINAIRVWAQKDWPMNGAATAENLNELVAYMSFEIVDTPTGT</sequence>
<accession>A0A4Z1HI56</accession>
<evidence type="ECO:0000313" key="1">
    <source>
        <dbReference type="EMBL" id="TGO46440.1"/>
    </source>
</evidence>
<dbReference type="Proteomes" id="UP000297527">
    <property type="component" value="Unassembled WGS sequence"/>
</dbReference>